<evidence type="ECO:0000259" key="7">
    <source>
        <dbReference type="PROSITE" id="PS50192"/>
    </source>
</evidence>
<dbReference type="Gene3D" id="1.20.5.110">
    <property type="match status" value="1"/>
</dbReference>
<evidence type="ECO:0000256" key="3">
    <source>
        <dbReference type="ARBA" id="ARBA00022692"/>
    </source>
</evidence>
<dbReference type="EMBL" id="FLRE01000117">
    <property type="protein sequence ID" value="SBT36350.1"/>
    <property type="molecule type" value="Genomic_DNA"/>
</dbReference>
<dbReference type="PANTHER" id="PTHR12791">
    <property type="entry name" value="GOLGI SNARE BET1-RELATED"/>
    <property type="match status" value="1"/>
</dbReference>
<accession>A0A1A8YW84</accession>
<evidence type="ECO:0000313" key="11">
    <source>
        <dbReference type="Proteomes" id="UP000078555"/>
    </source>
</evidence>
<feature type="domain" description="T-SNARE coiled-coil homology" evidence="7">
    <location>
        <begin position="149"/>
        <end position="211"/>
    </location>
</feature>
<feature type="transmembrane region" description="Helical" evidence="6">
    <location>
        <begin position="218"/>
        <end position="237"/>
    </location>
</feature>
<dbReference type="Proteomes" id="UP000078550">
    <property type="component" value="Unassembled WGS sequence"/>
</dbReference>
<name>A0A1A8YW84_PLAOA</name>
<sequence length="238" mass="28124">MDLWNKDYEKAIETGKQIKKLLRKNEKEKKKAKNRAILRGKITEFNQNVKFLIHQLNNDYIKNDKNYSRNESTYKYKVSTLEKMKRDISEMYEDYASTNDEVGAVTPAAGLFPYNTSFNITIDYLNDFDNENNPYLSELNKEELLLKQHNLMKLQDEQLNFLEGTTHNLKNISYNINNELQVHNELLDDIDRDVDETNNLLNRNRNIFSRVTNNTSNYFLYMIIAVLTTTLVLFIIIL</sequence>
<evidence type="ECO:0000256" key="2">
    <source>
        <dbReference type="ARBA" id="ARBA00022448"/>
    </source>
</evidence>
<evidence type="ECO:0000313" key="8">
    <source>
        <dbReference type="EMBL" id="SBT35954.1"/>
    </source>
</evidence>
<evidence type="ECO:0000256" key="4">
    <source>
        <dbReference type="ARBA" id="ARBA00022989"/>
    </source>
</evidence>
<keyword evidence="2" id="KW-0813">Transport</keyword>
<reference evidence="8" key="2">
    <citation type="submission" date="2016-05" db="EMBL/GenBank/DDBJ databases">
        <authorList>
            <person name="Lavstsen T."/>
            <person name="Jespersen J.S."/>
        </authorList>
    </citation>
    <scope>NUCLEOTIDE SEQUENCE [LARGE SCALE GENOMIC DNA]</scope>
</reference>
<evidence type="ECO:0000313" key="10">
    <source>
        <dbReference type="Proteomes" id="UP000078550"/>
    </source>
</evidence>
<dbReference type="PROSITE" id="PS50192">
    <property type="entry name" value="T_SNARE"/>
    <property type="match status" value="1"/>
</dbReference>
<keyword evidence="4 6" id="KW-1133">Transmembrane helix</keyword>
<dbReference type="AlphaFoldDB" id="A0A1A8YW84"/>
<dbReference type="GO" id="GO:0005737">
    <property type="term" value="C:cytoplasm"/>
    <property type="evidence" value="ECO:0007669"/>
    <property type="project" value="UniProtKB-ARBA"/>
</dbReference>
<dbReference type="GO" id="GO:0016020">
    <property type="term" value="C:membrane"/>
    <property type="evidence" value="ECO:0007669"/>
    <property type="project" value="UniProtKB-SubCell"/>
</dbReference>
<evidence type="ECO:0000256" key="1">
    <source>
        <dbReference type="ARBA" id="ARBA00004167"/>
    </source>
</evidence>
<keyword evidence="5 6" id="KW-0472">Membrane</keyword>
<reference evidence="10 11" key="1">
    <citation type="submission" date="2016-05" db="EMBL/GenBank/DDBJ databases">
        <authorList>
            <person name="Naeem Raeece"/>
        </authorList>
    </citation>
    <scope>NUCLEOTIDE SEQUENCE [LARGE SCALE GENOMIC DNA]</scope>
</reference>
<organism evidence="8 11">
    <name type="scientific">Plasmodium ovale wallikeri</name>
    <dbReference type="NCBI Taxonomy" id="864142"/>
    <lineage>
        <taxon>Eukaryota</taxon>
        <taxon>Sar</taxon>
        <taxon>Alveolata</taxon>
        <taxon>Apicomplexa</taxon>
        <taxon>Aconoidasida</taxon>
        <taxon>Haemosporida</taxon>
        <taxon>Plasmodiidae</taxon>
        <taxon>Plasmodium</taxon>
        <taxon>Plasmodium (Plasmodium)</taxon>
    </lineage>
</organism>
<comment type="subcellular location">
    <subcellularLocation>
        <location evidence="1">Membrane</location>
        <topology evidence="1">Single-pass membrane protein</topology>
    </subcellularLocation>
</comment>
<dbReference type="InterPro" id="IPR000727">
    <property type="entry name" value="T_SNARE_dom"/>
</dbReference>
<keyword evidence="3 6" id="KW-0812">Transmembrane</keyword>
<dbReference type="EMBL" id="FLRD01000087">
    <property type="protein sequence ID" value="SBT35954.1"/>
    <property type="molecule type" value="Genomic_DNA"/>
</dbReference>
<proteinExistence type="predicted"/>
<gene>
    <name evidence="8" type="ORF">POVWA1_030070</name>
    <name evidence="9" type="ORF">POVWA2_029690</name>
</gene>
<keyword evidence="11" id="KW-1185">Reference proteome</keyword>
<dbReference type="Proteomes" id="UP000078555">
    <property type="component" value="Unassembled WGS sequence"/>
</dbReference>
<evidence type="ECO:0000256" key="6">
    <source>
        <dbReference type="SAM" id="Phobius"/>
    </source>
</evidence>
<evidence type="ECO:0000313" key="9">
    <source>
        <dbReference type="EMBL" id="SBT36350.1"/>
    </source>
</evidence>
<evidence type="ECO:0000256" key="5">
    <source>
        <dbReference type="ARBA" id="ARBA00023136"/>
    </source>
</evidence>
<protein>
    <submittedName>
        <fullName evidence="8">SNARE protein, putative</fullName>
    </submittedName>
</protein>
<dbReference type="SUPFAM" id="SSF58038">
    <property type="entry name" value="SNARE fusion complex"/>
    <property type="match status" value="1"/>
</dbReference>
<dbReference type="CDD" id="cd15841">
    <property type="entry name" value="SNARE_Qc"/>
    <property type="match status" value="1"/>
</dbReference>
<dbReference type="GO" id="GO:0012505">
    <property type="term" value="C:endomembrane system"/>
    <property type="evidence" value="ECO:0007669"/>
    <property type="project" value="UniProtKB-ARBA"/>
</dbReference>